<reference evidence="6 7" key="1">
    <citation type="submission" date="2019-02" db="EMBL/GenBank/DDBJ databases">
        <title>Deep-cultivation of Planctomycetes and their phenomic and genomic characterization uncovers novel biology.</title>
        <authorList>
            <person name="Wiegand S."/>
            <person name="Jogler M."/>
            <person name="Boedeker C."/>
            <person name="Pinto D."/>
            <person name="Vollmers J."/>
            <person name="Rivas-Marin E."/>
            <person name="Kohn T."/>
            <person name="Peeters S.H."/>
            <person name="Heuer A."/>
            <person name="Rast P."/>
            <person name="Oberbeckmann S."/>
            <person name="Bunk B."/>
            <person name="Jeske O."/>
            <person name="Meyerdierks A."/>
            <person name="Storesund J.E."/>
            <person name="Kallscheuer N."/>
            <person name="Luecker S."/>
            <person name="Lage O.M."/>
            <person name="Pohl T."/>
            <person name="Merkel B.J."/>
            <person name="Hornburger P."/>
            <person name="Mueller R.-W."/>
            <person name="Bruemmer F."/>
            <person name="Labrenz M."/>
            <person name="Spormann A.M."/>
            <person name="Op den Camp H."/>
            <person name="Overmann J."/>
            <person name="Amann R."/>
            <person name="Jetten M.S.M."/>
            <person name="Mascher T."/>
            <person name="Medema M.H."/>
            <person name="Devos D.P."/>
            <person name="Kaster A.-K."/>
            <person name="Ovreas L."/>
            <person name="Rohde M."/>
            <person name="Galperin M.Y."/>
            <person name="Jogler C."/>
        </authorList>
    </citation>
    <scope>NUCLEOTIDE SEQUENCE [LARGE SCALE GENOMIC DNA]</scope>
    <source>
        <strain evidence="6 7">EC9</strain>
    </source>
</reference>
<dbReference type="InterPro" id="IPR011444">
    <property type="entry name" value="DUF1549"/>
</dbReference>
<protein>
    <submittedName>
        <fullName evidence="6">Planctomycete cytochrome C</fullName>
    </submittedName>
</protein>
<evidence type="ECO:0000313" key="7">
    <source>
        <dbReference type="Proteomes" id="UP000319557"/>
    </source>
</evidence>
<feature type="domain" description="DUF1549" evidence="3">
    <location>
        <begin position="151"/>
        <end position="345"/>
    </location>
</feature>
<evidence type="ECO:0000259" key="3">
    <source>
        <dbReference type="Pfam" id="PF07583"/>
    </source>
</evidence>
<dbReference type="Pfam" id="PF07587">
    <property type="entry name" value="PSD1"/>
    <property type="match status" value="1"/>
</dbReference>
<dbReference type="PANTHER" id="PTHR35889">
    <property type="entry name" value="CYCLOINULO-OLIGOSACCHARIDE FRUCTANOTRANSFERASE-RELATED"/>
    <property type="match status" value="1"/>
</dbReference>
<evidence type="ECO:0000259" key="4">
    <source>
        <dbReference type="Pfam" id="PF07587"/>
    </source>
</evidence>
<proteinExistence type="predicted"/>
<evidence type="ECO:0000259" key="5">
    <source>
        <dbReference type="Pfam" id="PF07635"/>
    </source>
</evidence>
<dbReference type="EMBL" id="CP036261">
    <property type="protein sequence ID" value="QDS89960.1"/>
    <property type="molecule type" value="Genomic_DNA"/>
</dbReference>
<dbReference type="GO" id="GO:0020037">
    <property type="term" value="F:heme binding"/>
    <property type="evidence" value="ECO:0007669"/>
    <property type="project" value="InterPro"/>
</dbReference>
<keyword evidence="2" id="KW-0732">Signal</keyword>
<accession>A0A517M515</accession>
<keyword evidence="1" id="KW-0175">Coiled coil</keyword>
<dbReference type="KEGG" id="ruv:EC9_41620"/>
<dbReference type="Pfam" id="PF07635">
    <property type="entry name" value="PSCyt1"/>
    <property type="match status" value="1"/>
</dbReference>
<dbReference type="Gene3D" id="2.60.120.560">
    <property type="entry name" value="Exo-inulinase, domain 1"/>
    <property type="match status" value="1"/>
</dbReference>
<name>A0A517M515_9BACT</name>
<evidence type="ECO:0000256" key="1">
    <source>
        <dbReference type="SAM" id="Coils"/>
    </source>
</evidence>
<dbReference type="InterPro" id="IPR022655">
    <property type="entry name" value="DUF1553"/>
</dbReference>
<sequence precursor="true">MQASKLLLALTFAALCGQPAAAVDYLTDIKPILETKCYSCHGALKQEADLRLETRALMLESDSIVPGNAAESLLLERVCSTDDDRMPPPEDGAALKPAELALLKAWIDAGAVAPDEPTPVAPDQHWSFLTVEKPPIPKLSDSASDSAIANPIDSFLQVRREALQLKVQPPADRPLALRRLYLDLIGLPPTSEQLADERPWDQIVDELLASPEHAQRWARHWMDIWRYSDWYGLGAQLRNSQKHIWHWRDWIVESLQADKGYDQMVMEMLAGDELAPSDPDVLRATGFLARNYYLFNRTTWLDSTIEHTGKAFLGLTLNCAKCHDHKYDPITHVDYYRMRAIFEPHQVRLDPVPGETNFEKDGLPRVFDDHLQAETFLHLRGDPTKPDPETEITPGVPALLASFAPPVTPVELPAWAYAPGSRDYVARDQLAEAKQRVVAAESELQAAEQKAAQLPKAPGTTSAADDEAEFAAIEESFDALDPKRWELVGEGWRFEEGKLLQTISGRDSHFLHLQTPHPRDFDLTCQYTTTGGDTYKSVMFRFDDSADGQFNNYVYSSAHEPAPKIQVAYARQGKSNYPGAGRVSRQIAVGKEYKLRIAVRDTLINVWLDDKFLLATHLPERRESGRFSISGFDATLALNHLTLAPLAADAKLQAAKGKAPATPATIKQAVEIAAAKLQAARAAESSLTATIAADRLRFAADADEAATTAAASIAALRQAESLQAAAEYELLLAGEDANKRKAAEAKRAKAEKQRLAAEAGKAKYKSVRASKKALETPEHNDSYYGATYPSQSTGRRLALARWITDRKNPLTARVAVNHLWARHFGTPLVESVFDFGLRAKPPEHLALLDYLAAELMESGWSMRHLHRMMVTSQTYQLSASTVDADATTLAADPTNAFYWRMNTRRMQSQTVRDSLLHLAGELDLTAGGPSVDPGPKSRRRSLYFKHSRDQQDKFLSMFDDADLLQCYLRNESIVPQQALAMANSELSLTMSEKIAQRIGDATSDPSLASFIDQAFLTLLARLPADPERQACADFCRQLVDRSTLESAAERDVRARQRLIHALLNHNDYISIR</sequence>
<evidence type="ECO:0000313" key="6">
    <source>
        <dbReference type="EMBL" id="QDS89960.1"/>
    </source>
</evidence>
<feature type="chain" id="PRO_5021920946" evidence="2">
    <location>
        <begin position="23"/>
        <end position="1072"/>
    </location>
</feature>
<dbReference type="OrthoDB" id="127107at2"/>
<dbReference type="RefSeq" id="WP_145347882.1">
    <property type="nucleotide sequence ID" value="NZ_CP036261.1"/>
</dbReference>
<dbReference type="InterPro" id="IPR036909">
    <property type="entry name" value="Cyt_c-like_dom_sf"/>
</dbReference>
<dbReference type="PANTHER" id="PTHR35889:SF3">
    <property type="entry name" value="F-BOX DOMAIN-CONTAINING PROTEIN"/>
    <property type="match status" value="1"/>
</dbReference>
<feature type="domain" description="DUF1553" evidence="4">
    <location>
        <begin position="795"/>
        <end position="1034"/>
    </location>
</feature>
<feature type="domain" description="Cytochrome C Planctomycete-type" evidence="5">
    <location>
        <begin position="37"/>
        <end position="90"/>
    </location>
</feature>
<dbReference type="InterPro" id="IPR011429">
    <property type="entry name" value="Cyt_c_Planctomycete-type"/>
</dbReference>
<dbReference type="Pfam" id="PF07583">
    <property type="entry name" value="PSCyt2"/>
    <property type="match status" value="1"/>
</dbReference>
<organism evidence="6 7">
    <name type="scientific">Rosistilla ulvae</name>
    <dbReference type="NCBI Taxonomy" id="1930277"/>
    <lineage>
        <taxon>Bacteria</taxon>
        <taxon>Pseudomonadati</taxon>
        <taxon>Planctomycetota</taxon>
        <taxon>Planctomycetia</taxon>
        <taxon>Pirellulales</taxon>
        <taxon>Pirellulaceae</taxon>
        <taxon>Rosistilla</taxon>
    </lineage>
</organism>
<feature type="signal peptide" evidence="2">
    <location>
        <begin position="1"/>
        <end position="22"/>
    </location>
</feature>
<evidence type="ECO:0000256" key="2">
    <source>
        <dbReference type="SAM" id="SignalP"/>
    </source>
</evidence>
<gene>
    <name evidence="6" type="ORF">EC9_41620</name>
</gene>
<dbReference type="Proteomes" id="UP000319557">
    <property type="component" value="Chromosome"/>
</dbReference>
<dbReference type="AlphaFoldDB" id="A0A517M515"/>
<keyword evidence="7" id="KW-1185">Reference proteome</keyword>
<dbReference type="GO" id="GO:0009055">
    <property type="term" value="F:electron transfer activity"/>
    <property type="evidence" value="ECO:0007669"/>
    <property type="project" value="InterPro"/>
</dbReference>
<dbReference type="SUPFAM" id="SSF46626">
    <property type="entry name" value="Cytochrome c"/>
    <property type="match status" value="1"/>
</dbReference>
<feature type="coiled-coil region" evidence="1">
    <location>
        <begin position="733"/>
        <end position="765"/>
    </location>
</feature>